<dbReference type="PANTHER" id="PTHR31646">
    <property type="entry name" value="ALPHA-1,2-MANNOSYLTRANSFERASE MNN2"/>
    <property type="match status" value="1"/>
</dbReference>
<gene>
    <name evidence="10" type="ORF">B7463_g2104</name>
</gene>
<evidence type="ECO:0000256" key="5">
    <source>
        <dbReference type="ARBA" id="ARBA00022692"/>
    </source>
</evidence>
<dbReference type="OrthoDB" id="4484309at2759"/>
<protein>
    <submittedName>
        <fullName evidence="10">Uncharacterized protein</fullName>
    </submittedName>
</protein>
<dbReference type="Proteomes" id="UP000258309">
    <property type="component" value="Unassembled WGS sequence"/>
</dbReference>
<evidence type="ECO:0000256" key="4">
    <source>
        <dbReference type="ARBA" id="ARBA00022679"/>
    </source>
</evidence>
<dbReference type="SUPFAM" id="SSF53448">
    <property type="entry name" value="Nucleotide-diphospho-sugar transferases"/>
    <property type="match status" value="1"/>
</dbReference>
<comment type="pathway">
    <text evidence="2">Protein modification; protein glycosylation.</text>
</comment>
<comment type="subcellular location">
    <subcellularLocation>
        <location evidence="1">Golgi apparatus membrane</location>
        <topology evidence="1">Single-pass type II membrane protein</topology>
    </subcellularLocation>
</comment>
<dbReference type="InterPro" id="IPR022751">
    <property type="entry name" value="Alpha_mannosyltransferase"/>
</dbReference>
<keyword evidence="6" id="KW-0735">Signal-anchor</keyword>
<dbReference type="GO" id="GO:0046354">
    <property type="term" value="P:mannan biosynthetic process"/>
    <property type="evidence" value="ECO:0007669"/>
    <property type="project" value="TreeGrafter"/>
</dbReference>
<evidence type="ECO:0000313" key="11">
    <source>
        <dbReference type="Proteomes" id="UP000258309"/>
    </source>
</evidence>
<keyword evidence="7" id="KW-1133">Transmembrane helix</keyword>
<sequence>MHKYIAVDSEARRKLKTAHSTFMQSITKEGAPKAYSQPGSRGIVSTAGGPLLPVFLVTLYMLRKSGSELPVELFLADQSEYDPFICEDMLPAMNAKCIVLADILDMSPPEQGLKKYQFKIFSLLFSSFEQLIFLDADDFPLRDPNFLFDSEPYLSTGMITWPDFWKVTYHESFFEVTSQPVPASFPYASTESGQIVLDKRRHHQTLLLSTYYNFYGPSHYYPMLSQGAPGEGDKETFVVAARRFNLSSYEVQAGPSALGRFNNGKYQGSGILQADPTWDFEASNGTISGKGRKPPPGSALLFLHVNLPKLNPQRLFGPDGYALDSEGNPSRIWSADIAKKFGSDIEQVVWECLHSLTCKLENEGHRTWDNGAQYCDKIEQYQFKLFGES</sequence>
<feature type="non-terminal residue" evidence="10">
    <location>
        <position position="1"/>
    </location>
</feature>
<evidence type="ECO:0000256" key="7">
    <source>
        <dbReference type="ARBA" id="ARBA00022989"/>
    </source>
</evidence>
<dbReference type="AlphaFoldDB" id="A0A3E2HLG5"/>
<evidence type="ECO:0000256" key="1">
    <source>
        <dbReference type="ARBA" id="ARBA00004323"/>
    </source>
</evidence>
<keyword evidence="8" id="KW-0333">Golgi apparatus</keyword>
<dbReference type="OMA" id="YQFKIFS"/>
<dbReference type="InterPro" id="IPR029044">
    <property type="entry name" value="Nucleotide-diphossugar_trans"/>
</dbReference>
<evidence type="ECO:0000256" key="6">
    <source>
        <dbReference type="ARBA" id="ARBA00022968"/>
    </source>
</evidence>
<feature type="non-terminal residue" evidence="10">
    <location>
        <position position="389"/>
    </location>
</feature>
<dbReference type="GO" id="GO:0000139">
    <property type="term" value="C:Golgi membrane"/>
    <property type="evidence" value="ECO:0007669"/>
    <property type="project" value="UniProtKB-SubCell"/>
</dbReference>
<keyword evidence="11" id="KW-1185">Reference proteome</keyword>
<dbReference type="STRING" id="5539.A0A3E2HLG5"/>
<evidence type="ECO:0000256" key="2">
    <source>
        <dbReference type="ARBA" id="ARBA00004922"/>
    </source>
</evidence>
<evidence type="ECO:0000256" key="8">
    <source>
        <dbReference type="ARBA" id="ARBA00023034"/>
    </source>
</evidence>
<dbReference type="EMBL" id="NCSJ02000023">
    <property type="protein sequence ID" value="RFU34238.1"/>
    <property type="molecule type" value="Genomic_DNA"/>
</dbReference>
<dbReference type="PANTHER" id="PTHR31646:SF1">
    <property type="entry name" value="ALPHA-1,2-MANNOSYLTRANSFERASE MNN2"/>
    <property type="match status" value="1"/>
</dbReference>
<keyword evidence="9" id="KW-0472">Membrane</keyword>
<name>A0A3E2HLG5_SCYLI</name>
<keyword evidence="5" id="KW-0812">Transmembrane</keyword>
<dbReference type="Pfam" id="PF11051">
    <property type="entry name" value="Mannosyl_trans3"/>
    <property type="match status" value="2"/>
</dbReference>
<reference evidence="10 11" key="1">
    <citation type="submission" date="2018-05" db="EMBL/GenBank/DDBJ databases">
        <title>Draft genome sequence of Scytalidium lignicola DSM 105466, a ubiquitous saprotrophic fungus.</title>
        <authorList>
            <person name="Buettner E."/>
            <person name="Gebauer A.M."/>
            <person name="Hofrichter M."/>
            <person name="Liers C."/>
            <person name="Kellner H."/>
        </authorList>
    </citation>
    <scope>NUCLEOTIDE SEQUENCE [LARGE SCALE GENOMIC DNA]</scope>
    <source>
        <strain evidence="10 11">DSM 105466</strain>
    </source>
</reference>
<proteinExistence type="inferred from homology"/>
<evidence type="ECO:0000256" key="9">
    <source>
        <dbReference type="ARBA" id="ARBA00023136"/>
    </source>
</evidence>
<comment type="caution">
    <text evidence="10">The sequence shown here is derived from an EMBL/GenBank/DDBJ whole genome shotgun (WGS) entry which is preliminary data.</text>
</comment>
<accession>A0A3E2HLG5</accession>
<keyword evidence="4" id="KW-0808">Transferase</keyword>
<evidence type="ECO:0000256" key="3">
    <source>
        <dbReference type="ARBA" id="ARBA00009105"/>
    </source>
</evidence>
<comment type="similarity">
    <text evidence="3">Belongs to the MNN1/MNT family.</text>
</comment>
<organism evidence="10 11">
    <name type="scientific">Scytalidium lignicola</name>
    <name type="common">Hyphomycete</name>
    <dbReference type="NCBI Taxonomy" id="5539"/>
    <lineage>
        <taxon>Eukaryota</taxon>
        <taxon>Fungi</taxon>
        <taxon>Dikarya</taxon>
        <taxon>Ascomycota</taxon>
        <taxon>Pezizomycotina</taxon>
        <taxon>Leotiomycetes</taxon>
        <taxon>Leotiomycetes incertae sedis</taxon>
        <taxon>Scytalidium</taxon>
    </lineage>
</organism>
<dbReference type="GO" id="GO:0000026">
    <property type="term" value="F:alpha-1,2-mannosyltransferase activity"/>
    <property type="evidence" value="ECO:0007669"/>
    <property type="project" value="TreeGrafter"/>
</dbReference>
<evidence type="ECO:0000313" key="10">
    <source>
        <dbReference type="EMBL" id="RFU34238.1"/>
    </source>
</evidence>